<name>A0ABR0EXK2_ZASCE</name>
<comment type="similarity">
    <text evidence="1">Belongs to the cytochrome b5 family. MAPR subfamily.</text>
</comment>
<dbReference type="PANTHER" id="PTHR10281:SF76">
    <property type="entry name" value="CALCUTTA CUP-RELATED"/>
    <property type="match status" value="1"/>
</dbReference>
<dbReference type="InterPro" id="IPR001199">
    <property type="entry name" value="Cyt_B5-like_heme/steroid-bd"/>
</dbReference>
<dbReference type="Pfam" id="PF00173">
    <property type="entry name" value="Cyt-b5"/>
    <property type="match status" value="1"/>
</dbReference>
<comment type="caution">
    <text evidence="3">The sequence shown here is derived from an EMBL/GenBank/DDBJ whole genome shotgun (WGS) entry which is preliminary data.</text>
</comment>
<dbReference type="PANTHER" id="PTHR10281">
    <property type="entry name" value="MEMBRANE-ASSOCIATED PROGESTERONE RECEPTOR COMPONENT-RELATED"/>
    <property type="match status" value="1"/>
</dbReference>
<proteinExistence type="inferred from homology"/>
<evidence type="ECO:0000259" key="2">
    <source>
        <dbReference type="SMART" id="SM01117"/>
    </source>
</evidence>
<evidence type="ECO:0000313" key="4">
    <source>
        <dbReference type="Proteomes" id="UP001305779"/>
    </source>
</evidence>
<evidence type="ECO:0000313" key="3">
    <source>
        <dbReference type="EMBL" id="KAK4505798.1"/>
    </source>
</evidence>
<reference evidence="3 4" key="1">
    <citation type="journal article" date="2023" name="G3 (Bethesda)">
        <title>A chromosome-level genome assembly of Zasmidium syzygii isolated from banana leaves.</title>
        <authorList>
            <person name="van Westerhoven A.C."/>
            <person name="Mehrabi R."/>
            <person name="Talebi R."/>
            <person name="Steentjes M.B.F."/>
            <person name="Corcolon B."/>
            <person name="Chong P.A."/>
            <person name="Kema G.H.J."/>
            <person name="Seidl M.F."/>
        </authorList>
    </citation>
    <scope>NUCLEOTIDE SEQUENCE [LARGE SCALE GENOMIC DNA]</scope>
    <source>
        <strain evidence="3 4">P124</strain>
    </source>
</reference>
<sequence>MAEASEKTDRKSNSGRTKSEDNTGIGIIDIFRIIAGLLLLNCIASYFVTGDSVTWNYRPWWIRPNILAARLRGPVILTDNELLQYDGSNESLPIYLALNGTIFDVTAGQRIYAPGGPYNVFAGRDATRAYITGCFKEDSIADYRGVEWTFVPTDVPHFVDKSDEDLSEAERGYRYEMVGLALEEVDKTIAHWQKVFRGETGKDYFEVGYVQRDPKLIDMQPIRPLCTAAEKKRPKSKFDKTKKYLRSERTKRAKKAQLEYTRLTNPALKEEAEKAAAGAGVKGHDEI</sequence>
<protein>
    <recommendedName>
        <fullName evidence="2">Cytochrome b5 heme-binding domain-containing protein</fullName>
    </recommendedName>
</protein>
<dbReference type="Proteomes" id="UP001305779">
    <property type="component" value="Unassembled WGS sequence"/>
</dbReference>
<evidence type="ECO:0000256" key="1">
    <source>
        <dbReference type="ARBA" id="ARBA00038357"/>
    </source>
</evidence>
<dbReference type="SUPFAM" id="SSF55856">
    <property type="entry name" value="Cytochrome b5-like heme/steroid binding domain"/>
    <property type="match status" value="1"/>
</dbReference>
<dbReference type="InterPro" id="IPR050577">
    <property type="entry name" value="MAPR/NEUFC/NENF-like"/>
</dbReference>
<dbReference type="InterPro" id="IPR036400">
    <property type="entry name" value="Cyt_B5-like_heme/steroid_sf"/>
</dbReference>
<dbReference type="EMBL" id="JAXOVC010000002">
    <property type="protein sequence ID" value="KAK4505798.1"/>
    <property type="molecule type" value="Genomic_DNA"/>
</dbReference>
<dbReference type="Gene3D" id="3.10.120.10">
    <property type="entry name" value="Cytochrome b5-like heme/steroid binding domain"/>
    <property type="match status" value="1"/>
</dbReference>
<dbReference type="SMART" id="SM01117">
    <property type="entry name" value="Cyt-b5"/>
    <property type="match status" value="1"/>
</dbReference>
<organism evidence="3 4">
    <name type="scientific">Zasmidium cellare</name>
    <name type="common">Wine cellar mold</name>
    <name type="synonym">Racodium cellare</name>
    <dbReference type="NCBI Taxonomy" id="395010"/>
    <lineage>
        <taxon>Eukaryota</taxon>
        <taxon>Fungi</taxon>
        <taxon>Dikarya</taxon>
        <taxon>Ascomycota</taxon>
        <taxon>Pezizomycotina</taxon>
        <taxon>Dothideomycetes</taxon>
        <taxon>Dothideomycetidae</taxon>
        <taxon>Mycosphaerellales</taxon>
        <taxon>Mycosphaerellaceae</taxon>
        <taxon>Zasmidium</taxon>
    </lineage>
</organism>
<gene>
    <name evidence="3" type="ORF">PRZ48_003763</name>
</gene>
<accession>A0ABR0EXK2</accession>
<keyword evidence="4" id="KW-1185">Reference proteome</keyword>
<feature type="domain" description="Cytochrome b5 heme-binding" evidence="2">
    <location>
        <begin position="77"/>
        <end position="163"/>
    </location>
</feature>